<evidence type="ECO:0008006" key="3">
    <source>
        <dbReference type="Google" id="ProtNLM"/>
    </source>
</evidence>
<accession>A0A0F9LK28</accession>
<name>A0A0F9LK28_9ZZZZ</name>
<dbReference type="GO" id="GO:0003677">
    <property type="term" value="F:DNA binding"/>
    <property type="evidence" value="ECO:0007669"/>
    <property type="project" value="InterPro"/>
</dbReference>
<organism evidence="2">
    <name type="scientific">marine sediment metagenome</name>
    <dbReference type="NCBI Taxonomy" id="412755"/>
    <lineage>
        <taxon>unclassified sequences</taxon>
        <taxon>metagenomes</taxon>
        <taxon>ecological metagenomes</taxon>
    </lineage>
</organism>
<dbReference type="AlphaFoldDB" id="A0A0F9LK28"/>
<comment type="caution">
    <text evidence="2">The sequence shown here is derived from an EMBL/GenBank/DDBJ whole genome shotgun (WGS) entry which is preliminary data.</text>
</comment>
<gene>
    <name evidence="2" type="ORF">LCGC14_1189170</name>
</gene>
<dbReference type="EMBL" id="LAZR01006019">
    <property type="protein sequence ID" value="KKM95344.1"/>
    <property type="molecule type" value="Genomic_DNA"/>
</dbReference>
<proteinExistence type="predicted"/>
<sequence length="340" mass="40014">MSEHEVSDCTTQVHTIETSVSQRPPDYFRDHLTRNCMPEIVATRQLYEYLDSIHTTTKIENFDACKRFGWFVRHVDTGRVKIASRSCKLRWCPLCSNSKKYLLASETKEWLETVEKPKFLTLTLKHSENELVNQIDNLYKSFRKLRLMKCYKKLFKGGVWFFQIKKSDKDDLWHPHLHCVIDSKYIDWTKLWKAWLTITRSSKVVDIRSVKDPDQVAEYVARYAARPSDLAKLELPDQLELVEALHGRRLVGTWGTARGMSLSPSKPQDADKWKNVGSWGIIASLFDEDIRAKAIWKAFKLNDPLNVEDNLQPFEDGWYCEQWKELEKDSSYHQHKFEFT</sequence>
<protein>
    <recommendedName>
        <fullName evidence="3">Replication protein</fullName>
    </recommendedName>
</protein>
<keyword evidence="1" id="KW-0235">DNA replication</keyword>
<evidence type="ECO:0000313" key="2">
    <source>
        <dbReference type="EMBL" id="KKM95344.1"/>
    </source>
</evidence>
<dbReference type="Pfam" id="PF01446">
    <property type="entry name" value="Rep_1"/>
    <property type="match status" value="1"/>
</dbReference>
<dbReference type="GO" id="GO:0006260">
    <property type="term" value="P:DNA replication"/>
    <property type="evidence" value="ECO:0007669"/>
    <property type="project" value="UniProtKB-KW"/>
</dbReference>
<reference evidence="2" key="1">
    <citation type="journal article" date="2015" name="Nature">
        <title>Complex archaea that bridge the gap between prokaryotes and eukaryotes.</title>
        <authorList>
            <person name="Spang A."/>
            <person name="Saw J.H."/>
            <person name="Jorgensen S.L."/>
            <person name="Zaremba-Niedzwiedzka K."/>
            <person name="Martijn J."/>
            <person name="Lind A.E."/>
            <person name="van Eijk R."/>
            <person name="Schleper C."/>
            <person name="Guy L."/>
            <person name="Ettema T.J."/>
        </authorList>
    </citation>
    <scope>NUCLEOTIDE SEQUENCE</scope>
</reference>
<evidence type="ECO:0000256" key="1">
    <source>
        <dbReference type="ARBA" id="ARBA00022705"/>
    </source>
</evidence>
<dbReference type="InterPro" id="IPR000989">
    <property type="entry name" value="Rep"/>
</dbReference>